<keyword evidence="4" id="KW-1185">Reference proteome</keyword>
<evidence type="ECO:0000313" key="2">
    <source>
        <dbReference type="EMBL" id="KWX74234.1"/>
    </source>
</evidence>
<organism evidence="3 5">
    <name type="scientific">Paenibacillus jilunlii</name>
    <dbReference type="NCBI Taxonomy" id="682956"/>
    <lineage>
        <taxon>Bacteria</taxon>
        <taxon>Bacillati</taxon>
        <taxon>Bacillota</taxon>
        <taxon>Bacilli</taxon>
        <taxon>Bacillales</taxon>
        <taxon>Paenibacillaceae</taxon>
        <taxon>Paenibacillus</taxon>
    </lineage>
</organism>
<dbReference type="OrthoDB" id="342114at2"/>
<reference evidence="2 4" key="1">
    <citation type="submission" date="2015-08" db="EMBL/GenBank/DDBJ databases">
        <title>Genome of Paenibacillus jilunlii.</title>
        <authorList>
            <person name="Sant'Anna F.H."/>
            <person name="Ambrosini A."/>
            <person name="Souza R."/>
            <person name="Bach E."/>
            <person name="Fernandes G."/>
            <person name="Balsanelli E."/>
            <person name="Baura V.A."/>
            <person name="Pedrosa F.O."/>
            <person name="Souza E.M."/>
            <person name="Passaglia L."/>
        </authorList>
    </citation>
    <scope>NUCLEOTIDE SEQUENCE [LARGE SCALE GENOMIC DNA]</scope>
    <source>
        <strain evidence="2 4">DSM 23019</strain>
    </source>
</reference>
<sequence>MIKVSYLETRPSSRYAEHDPKQTGNKNTIFADIIIDGNSLYQKLKKYDLVPALGWGSEEHQRLMIEYFLLKSPFELMYHRYPILVCPWCGDLECGYISVSIGKESDIVEWSNFQVTGSNNKLEIGPYYFKWDNYKYAIESALGVE</sequence>
<dbReference type="Proteomes" id="UP000070252">
    <property type="component" value="Unassembled WGS sequence"/>
</dbReference>
<reference evidence="3 5" key="2">
    <citation type="submission" date="2016-10" db="EMBL/GenBank/DDBJ databases">
        <authorList>
            <person name="de Groot N.N."/>
        </authorList>
    </citation>
    <scope>NUCLEOTIDE SEQUENCE [LARGE SCALE GENOMIC DNA]</scope>
    <source>
        <strain evidence="3 5">CGMCC 1.10239</strain>
    </source>
</reference>
<evidence type="ECO:0000313" key="3">
    <source>
        <dbReference type="EMBL" id="SDL61672.1"/>
    </source>
</evidence>
<dbReference type="EMBL" id="LIPY01000115">
    <property type="protein sequence ID" value="KWX74234.1"/>
    <property type="molecule type" value="Genomic_DNA"/>
</dbReference>
<feature type="region of interest" description="Disordered" evidence="1">
    <location>
        <begin position="1"/>
        <end position="21"/>
    </location>
</feature>
<gene>
    <name evidence="2" type="ORF">AML91_15845</name>
    <name evidence="3" type="ORF">SAMN05216191_10489</name>
</gene>
<accession>A0A1G9LIA1</accession>
<evidence type="ECO:0000313" key="4">
    <source>
        <dbReference type="Proteomes" id="UP000070252"/>
    </source>
</evidence>
<dbReference type="AlphaFoldDB" id="A0A1G9LIA1"/>
<dbReference type="Proteomes" id="UP000182783">
    <property type="component" value="Unassembled WGS sequence"/>
</dbReference>
<proteinExistence type="predicted"/>
<evidence type="ECO:0000256" key="1">
    <source>
        <dbReference type="SAM" id="MobiDB-lite"/>
    </source>
</evidence>
<protein>
    <submittedName>
        <fullName evidence="2">Oxidoreductase</fullName>
    </submittedName>
</protein>
<evidence type="ECO:0000313" key="5">
    <source>
        <dbReference type="Proteomes" id="UP000182783"/>
    </source>
</evidence>
<dbReference type="EMBL" id="FNGM01000004">
    <property type="protein sequence ID" value="SDL61672.1"/>
    <property type="molecule type" value="Genomic_DNA"/>
</dbReference>
<name>A0A1G9LIA1_9BACL</name>